<sequence>MPQPSKFPGKKNTGMLAGLDYQNIIYISDDENDSTDYVTPPTSSYHTTRQAVRGEQKVDLQYDGSYHPLDDYLRPKQAARVRSRYEADVKHEDVDSGSESDSDRESLKSESGSESEEEDVVKSKATNKLKGKDIKVERSPTRRSTRALQQSRVIYDVKVHPQDKELSELGIVTGRKRRMVESSDDEEEEPSYQRKKSKPIRTSSRAVEGRAVRFRPQNRKARAQPAASSYDASHTTEYSAPHYYAEGLDVFDMPPGERYFPHKNDALFDGLLTPNGVFRIHEESHEVQRAAEASASPARTFIDYEKENIDQEHMDTVMDLVAGVTIQPADLLNGMDREVDIQLLRIAGVSTQDIEDLEDMEL</sequence>
<feature type="compositionally biased region" description="Polar residues" evidence="1">
    <location>
        <begin position="35"/>
        <end position="50"/>
    </location>
</feature>
<accession>A0A6A6QNK3</accession>
<evidence type="ECO:0000313" key="2">
    <source>
        <dbReference type="EMBL" id="KAF2493822.1"/>
    </source>
</evidence>
<gene>
    <name evidence="2" type="ORF">BU16DRAFT_528022</name>
</gene>
<dbReference type="OrthoDB" id="5430111at2759"/>
<evidence type="ECO:0000256" key="1">
    <source>
        <dbReference type="SAM" id="MobiDB-lite"/>
    </source>
</evidence>
<evidence type="ECO:0000313" key="3">
    <source>
        <dbReference type="Proteomes" id="UP000799750"/>
    </source>
</evidence>
<feature type="compositionally biased region" description="Basic and acidic residues" evidence="1">
    <location>
        <begin position="83"/>
        <end position="94"/>
    </location>
</feature>
<dbReference type="EMBL" id="MU004191">
    <property type="protein sequence ID" value="KAF2493822.1"/>
    <property type="molecule type" value="Genomic_DNA"/>
</dbReference>
<keyword evidence="3" id="KW-1185">Reference proteome</keyword>
<feature type="compositionally biased region" description="Basic and acidic residues" evidence="1">
    <location>
        <begin position="130"/>
        <end position="140"/>
    </location>
</feature>
<feature type="region of interest" description="Disordered" evidence="1">
    <location>
        <begin position="177"/>
        <end position="208"/>
    </location>
</feature>
<protein>
    <submittedName>
        <fullName evidence="2">Uncharacterized protein</fullName>
    </submittedName>
</protein>
<dbReference type="AlphaFoldDB" id="A0A6A6QNK3"/>
<reference evidence="2" key="1">
    <citation type="journal article" date="2020" name="Stud. Mycol.">
        <title>101 Dothideomycetes genomes: a test case for predicting lifestyles and emergence of pathogens.</title>
        <authorList>
            <person name="Haridas S."/>
            <person name="Albert R."/>
            <person name="Binder M."/>
            <person name="Bloem J."/>
            <person name="Labutti K."/>
            <person name="Salamov A."/>
            <person name="Andreopoulos B."/>
            <person name="Baker S."/>
            <person name="Barry K."/>
            <person name="Bills G."/>
            <person name="Bluhm B."/>
            <person name="Cannon C."/>
            <person name="Castanera R."/>
            <person name="Culley D."/>
            <person name="Daum C."/>
            <person name="Ezra D."/>
            <person name="Gonzalez J."/>
            <person name="Henrissat B."/>
            <person name="Kuo A."/>
            <person name="Liang C."/>
            <person name="Lipzen A."/>
            <person name="Lutzoni F."/>
            <person name="Magnuson J."/>
            <person name="Mondo S."/>
            <person name="Nolan M."/>
            <person name="Ohm R."/>
            <person name="Pangilinan J."/>
            <person name="Park H.-J."/>
            <person name="Ramirez L."/>
            <person name="Alfaro M."/>
            <person name="Sun H."/>
            <person name="Tritt A."/>
            <person name="Yoshinaga Y."/>
            <person name="Zwiers L.-H."/>
            <person name="Turgeon B."/>
            <person name="Goodwin S."/>
            <person name="Spatafora J."/>
            <person name="Crous P."/>
            <person name="Grigoriev I."/>
        </authorList>
    </citation>
    <scope>NUCLEOTIDE SEQUENCE</scope>
    <source>
        <strain evidence="2">CBS 269.34</strain>
    </source>
</reference>
<dbReference type="Proteomes" id="UP000799750">
    <property type="component" value="Unassembled WGS sequence"/>
</dbReference>
<proteinExistence type="predicted"/>
<organism evidence="2 3">
    <name type="scientific">Lophium mytilinum</name>
    <dbReference type="NCBI Taxonomy" id="390894"/>
    <lineage>
        <taxon>Eukaryota</taxon>
        <taxon>Fungi</taxon>
        <taxon>Dikarya</taxon>
        <taxon>Ascomycota</taxon>
        <taxon>Pezizomycotina</taxon>
        <taxon>Dothideomycetes</taxon>
        <taxon>Pleosporomycetidae</taxon>
        <taxon>Mytilinidiales</taxon>
        <taxon>Mytilinidiaceae</taxon>
        <taxon>Lophium</taxon>
    </lineage>
</organism>
<feature type="region of interest" description="Disordered" evidence="1">
    <location>
        <begin position="31"/>
        <end position="150"/>
    </location>
</feature>
<name>A0A6A6QNK3_9PEZI</name>